<gene>
    <name evidence="1" type="ORF">M011DRAFT_158837</name>
</gene>
<proteinExistence type="predicted"/>
<evidence type="ECO:0000313" key="2">
    <source>
        <dbReference type="Proteomes" id="UP000799440"/>
    </source>
</evidence>
<dbReference type="Proteomes" id="UP000799440">
    <property type="component" value="Unassembled WGS sequence"/>
</dbReference>
<protein>
    <submittedName>
        <fullName evidence="1">Uncharacterized protein</fullName>
    </submittedName>
</protein>
<sequence>MRQNDPNTGEVTWVPPPEGVKVLNHHLENAEEILRSHGNYCKACWILSRDMPVLGHRSKVDPQKLTIIQWAFDLAEMVDGAESGCQFCALFSVRYFADAGFRSFDWGGSSRLKISCCSMSPRADSAESNRLIKDALEKLRKVLADNPEANFTFVVEPLDYRSSDSSFCRVRFSPVRTLGMKPETFKRMVTFLDLELEIYATKKLETALPPRMSKGVHSTHVQPPARE</sequence>
<evidence type="ECO:0000313" key="1">
    <source>
        <dbReference type="EMBL" id="KAF2744836.1"/>
    </source>
</evidence>
<organism evidence="1 2">
    <name type="scientific">Sporormia fimetaria CBS 119925</name>
    <dbReference type="NCBI Taxonomy" id="1340428"/>
    <lineage>
        <taxon>Eukaryota</taxon>
        <taxon>Fungi</taxon>
        <taxon>Dikarya</taxon>
        <taxon>Ascomycota</taxon>
        <taxon>Pezizomycotina</taxon>
        <taxon>Dothideomycetes</taxon>
        <taxon>Pleosporomycetidae</taxon>
        <taxon>Pleosporales</taxon>
        <taxon>Sporormiaceae</taxon>
        <taxon>Sporormia</taxon>
    </lineage>
</organism>
<name>A0A6A6V4L1_9PLEO</name>
<dbReference type="EMBL" id="MU006586">
    <property type="protein sequence ID" value="KAF2744836.1"/>
    <property type="molecule type" value="Genomic_DNA"/>
</dbReference>
<accession>A0A6A6V4L1</accession>
<dbReference type="AlphaFoldDB" id="A0A6A6V4L1"/>
<reference evidence="1" key="1">
    <citation type="journal article" date="2020" name="Stud. Mycol.">
        <title>101 Dothideomycetes genomes: a test case for predicting lifestyles and emergence of pathogens.</title>
        <authorList>
            <person name="Haridas S."/>
            <person name="Albert R."/>
            <person name="Binder M."/>
            <person name="Bloem J."/>
            <person name="Labutti K."/>
            <person name="Salamov A."/>
            <person name="Andreopoulos B."/>
            <person name="Baker S."/>
            <person name="Barry K."/>
            <person name="Bills G."/>
            <person name="Bluhm B."/>
            <person name="Cannon C."/>
            <person name="Castanera R."/>
            <person name="Culley D."/>
            <person name="Daum C."/>
            <person name="Ezra D."/>
            <person name="Gonzalez J."/>
            <person name="Henrissat B."/>
            <person name="Kuo A."/>
            <person name="Liang C."/>
            <person name="Lipzen A."/>
            <person name="Lutzoni F."/>
            <person name="Magnuson J."/>
            <person name="Mondo S."/>
            <person name="Nolan M."/>
            <person name="Ohm R."/>
            <person name="Pangilinan J."/>
            <person name="Park H.-J."/>
            <person name="Ramirez L."/>
            <person name="Alfaro M."/>
            <person name="Sun H."/>
            <person name="Tritt A."/>
            <person name="Yoshinaga Y."/>
            <person name="Zwiers L.-H."/>
            <person name="Turgeon B."/>
            <person name="Goodwin S."/>
            <person name="Spatafora J."/>
            <person name="Crous P."/>
            <person name="Grigoriev I."/>
        </authorList>
    </citation>
    <scope>NUCLEOTIDE SEQUENCE</scope>
    <source>
        <strain evidence="1">CBS 119925</strain>
    </source>
</reference>
<keyword evidence="2" id="KW-1185">Reference proteome</keyword>